<gene>
    <name evidence="2" type="ORF">OL497_25770</name>
</gene>
<evidence type="ECO:0000256" key="1">
    <source>
        <dbReference type="SAM" id="SignalP"/>
    </source>
</evidence>
<evidence type="ECO:0008006" key="4">
    <source>
        <dbReference type="Google" id="ProtNLM"/>
    </source>
</evidence>
<dbReference type="EMBL" id="JAPDNS010000002">
    <property type="protein sequence ID" value="MCW3487332.1"/>
    <property type="molecule type" value="Genomic_DNA"/>
</dbReference>
<dbReference type="PROSITE" id="PS51257">
    <property type="entry name" value="PROKAR_LIPOPROTEIN"/>
    <property type="match status" value="1"/>
</dbReference>
<sequence>MKTIYCLKLILLFFAFFTFSGCRKDAKEIPPVTADNQQNEPVVEHGRLYFSSQESFNSYIRTIFNKKVTDKEGFTSLATRINTVIQNQKNGALPDEIKDFRDFGFPQEFLFTLNGKGEVRIGNDIIWYHGGRKYLIPISNENSLEEIKQQPSAITTSFDTRVVKLGTINPLGKIDLGLSGVDSRHIKEFYLWGNTLCRFVHEVATFYENTGGNNWTAYLVLRIKMEWKDCCKWNPATTIRDVKIDVSGTANLYNGVGTIPAAGTYILGPDITLNETEVVSNDYTITLSAINGSGALLSGSHWALRLQGTIFHYAQNDYNYNAWTNAGTPLW</sequence>
<evidence type="ECO:0000313" key="3">
    <source>
        <dbReference type="Proteomes" id="UP001207742"/>
    </source>
</evidence>
<keyword evidence="1" id="KW-0732">Signal</keyword>
<dbReference type="Proteomes" id="UP001207742">
    <property type="component" value="Unassembled WGS sequence"/>
</dbReference>
<feature type="chain" id="PRO_5046311207" description="DUF4848 domain-containing protein" evidence="1">
    <location>
        <begin position="21"/>
        <end position="331"/>
    </location>
</feature>
<accession>A0ABT3ITL2</accession>
<evidence type="ECO:0000313" key="2">
    <source>
        <dbReference type="EMBL" id="MCW3487332.1"/>
    </source>
</evidence>
<reference evidence="2 3" key="1">
    <citation type="submission" date="2022-10" db="EMBL/GenBank/DDBJ databases">
        <title>Chitinophaga nivalis PC15 sp. nov., isolated from Pyeongchang county, South Korea.</title>
        <authorList>
            <person name="Trinh H.N."/>
        </authorList>
    </citation>
    <scope>NUCLEOTIDE SEQUENCE [LARGE SCALE GENOMIC DNA]</scope>
    <source>
        <strain evidence="2 3">PC14</strain>
    </source>
</reference>
<organism evidence="2 3">
    <name type="scientific">Chitinophaga nivalis</name>
    <dbReference type="NCBI Taxonomy" id="2991709"/>
    <lineage>
        <taxon>Bacteria</taxon>
        <taxon>Pseudomonadati</taxon>
        <taxon>Bacteroidota</taxon>
        <taxon>Chitinophagia</taxon>
        <taxon>Chitinophagales</taxon>
        <taxon>Chitinophagaceae</taxon>
        <taxon>Chitinophaga</taxon>
    </lineage>
</organism>
<feature type="signal peptide" evidence="1">
    <location>
        <begin position="1"/>
        <end position="20"/>
    </location>
</feature>
<proteinExistence type="predicted"/>
<name>A0ABT3ITL2_9BACT</name>
<keyword evidence="3" id="KW-1185">Reference proteome</keyword>
<comment type="caution">
    <text evidence="2">The sequence shown here is derived from an EMBL/GenBank/DDBJ whole genome shotgun (WGS) entry which is preliminary data.</text>
</comment>
<dbReference type="RefSeq" id="WP_264734143.1">
    <property type="nucleotide sequence ID" value="NZ_JAPDNR010000001.1"/>
</dbReference>
<protein>
    <recommendedName>
        <fullName evidence="4">DUF4848 domain-containing protein</fullName>
    </recommendedName>
</protein>